<reference evidence="2" key="1">
    <citation type="submission" date="2023-11" db="EMBL/GenBank/DDBJ databases">
        <authorList>
            <person name="De Vega J J."/>
            <person name="De Vega J J."/>
        </authorList>
    </citation>
    <scope>NUCLEOTIDE SEQUENCE</scope>
</reference>
<dbReference type="AlphaFoldDB" id="A0AAD2HTL4"/>
<organism evidence="2 3">
    <name type="scientific">Mycena citricolor</name>
    <dbReference type="NCBI Taxonomy" id="2018698"/>
    <lineage>
        <taxon>Eukaryota</taxon>
        <taxon>Fungi</taxon>
        <taxon>Dikarya</taxon>
        <taxon>Basidiomycota</taxon>
        <taxon>Agaricomycotina</taxon>
        <taxon>Agaricomycetes</taxon>
        <taxon>Agaricomycetidae</taxon>
        <taxon>Agaricales</taxon>
        <taxon>Marasmiineae</taxon>
        <taxon>Mycenaceae</taxon>
        <taxon>Mycena</taxon>
    </lineage>
</organism>
<keyword evidence="3" id="KW-1185">Reference proteome</keyword>
<feature type="region of interest" description="Disordered" evidence="1">
    <location>
        <begin position="51"/>
        <end position="72"/>
    </location>
</feature>
<feature type="region of interest" description="Disordered" evidence="1">
    <location>
        <begin position="1"/>
        <end position="21"/>
    </location>
</feature>
<name>A0AAD2HTL4_9AGAR</name>
<protein>
    <submittedName>
        <fullName evidence="2">Uncharacterized protein</fullName>
    </submittedName>
</protein>
<dbReference type="EMBL" id="CAVNYO010000444">
    <property type="protein sequence ID" value="CAK5281176.1"/>
    <property type="molecule type" value="Genomic_DNA"/>
</dbReference>
<proteinExistence type="predicted"/>
<gene>
    <name evidence="2" type="ORF">MYCIT1_LOCUS32093</name>
</gene>
<evidence type="ECO:0000313" key="3">
    <source>
        <dbReference type="Proteomes" id="UP001295794"/>
    </source>
</evidence>
<sequence length="72" mass="7825">MYSMYLPSHVSKHTPGSLRGSVRELGSSAEVLSTARLRMLSQVKQGWAGLGARPASAGASRHFRRHDACRDS</sequence>
<evidence type="ECO:0000313" key="2">
    <source>
        <dbReference type="EMBL" id="CAK5281176.1"/>
    </source>
</evidence>
<accession>A0AAD2HTL4</accession>
<dbReference type="Proteomes" id="UP001295794">
    <property type="component" value="Unassembled WGS sequence"/>
</dbReference>
<comment type="caution">
    <text evidence="2">The sequence shown here is derived from an EMBL/GenBank/DDBJ whole genome shotgun (WGS) entry which is preliminary data.</text>
</comment>
<evidence type="ECO:0000256" key="1">
    <source>
        <dbReference type="SAM" id="MobiDB-lite"/>
    </source>
</evidence>